<reference evidence="2" key="1">
    <citation type="submission" date="2019-04" db="EMBL/GenBank/DDBJ databases">
        <title>Sequencing of skin fungus with MAO and IRED activity.</title>
        <authorList>
            <person name="Marsaioli A.J."/>
            <person name="Bonatto J.M.C."/>
            <person name="Reis Junior O."/>
        </authorList>
    </citation>
    <scope>NUCLEOTIDE SEQUENCE</scope>
    <source>
        <strain evidence="2">28M1</strain>
    </source>
</reference>
<dbReference type="Proteomes" id="UP000758155">
    <property type="component" value="Unassembled WGS sequence"/>
</dbReference>
<feature type="region of interest" description="Disordered" evidence="1">
    <location>
        <begin position="502"/>
        <end position="529"/>
    </location>
</feature>
<dbReference type="GO" id="GO:0005739">
    <property type="term" value="C:mitochondrion"/>
    <property type="evidence" value="ECO:0007669"/>
    <property type="project" value="TreeGrafter"/>
</dbReference>
<evidence type="ECO:0000313" key="3">
    <source>
        <dbReference type="Proteomes" id="UP000758155"/>
    </source>
</evidence>
<dbReference type="PANTHER" id="PTHR28152">
    <property type="entry name" value="HYDROXYACYL-THIOESTER DEHYDRATASE TYPE 2, MITOCHONDRIAL"/>
    <property type="match status" value="1"/>
</dbReference>
<evidence type="ECO:0008006" key="4">
    <source>
        <dbReference type="Google" id="ProtNLM"/>
    </source>
</evidence>
<keyword evidence="3" id="KW-1185">Reference proteome</keyword>
<accession>A0A9P5BZ07</accession>
<feature type="region of interest" description="Disordered" evidence="1">
    <location>
        <begin position="390"/>
        <end position="409"/>
    </location>
</feature>
<dbReference type="InterPro" id="IPR029069">
    <property type="entry name" value="HotDog_dom_sf"/>
</dbReference>
<feature type="region of interest" description="Disordered" evidence="1">
    <location>
        <begin position="446"/>
        <end position="471"/>
    </location>
</feature>
<evidence type="ECO:0000256" key="1">
    <source>
        <dbReference type="SAM" id="MobiDB-lite"/>
    </source>
</evidence>
<dbReference type="OrthoDB" id="3257538at2759"/>
<evidence type="ECO:0000313" key="2">
    <source>
        <dbReference type="EMBL" id="KAF3035923.1"/>
    </source>
</evidence>
<dbReference type="GO" id="GO:0019171">
    <property type="term" value="F:(3R)-hydroxyacyl-[acyl-carrier-protein] dehydratase activity"/>
    <property type="evidence" value="ECO:0007669"/>
    <property type="project" value="TreeGrafter"/>
</dbReference>
<comment type="caution">
    <text evidence="2">The sequence shown here is derived from an EMBL/GenBank/DDBJ whole genome shotgun (WGS) entry which is preliminary data.</text>
</comment>
<feature type="region of interest" description="Disordered" evidence="1">
    <location>
        <begin position="587"/>
        <end position="632"/>
    </location>
</feature>
<protein>
    <recommendedName>
        <fullName evidence="4">MaoC-like domain-containing protein</fullName>
    </recommendedName>
</protein>
<organism evidence="2 3">
    <name type="scientific">Didymella heteroderae</name>
    <dbReference type="NCBI Taxonomy" id="1769908"/>
    <lineage>
        <taxon>Eukaryota</taxon>
        <taxon>Fungi</taxon>
        <taxon>Dikarya</taxon>
        <taxon>Ascomycota</taxon>
        <taxon>Pezizomycotina</taxon>
        <taxon>Dothideomycetes</taxon>
        <taxon>Pleosporomycetidae</taxon>
        <taxon>Pleosporales</taxon>
        <taxon>Pleosporineae</taxon>
        <taxon>Didymellaceae</taxon>
        <taxon>Didymella</taxon>
    </lineage>
</organism>
<dbReference type="Gene3D" id="3.10.129.10">
    <property type="entry name" value="Hotdog Thioesterase"/>
    <property type="match status" value="1"/>
</dbReference>
<dbReference type="SUPFAM" id="SSF54637">
    <property type="entry name" value="Thioesterase/thiol ester dehydrase-isomerase"/>
    <property type="match status" value="1"/>
</dbReference>
<feature type="compositionally biased region" description="Polar residues" evidence="1">
    <location>
        <begin position="446"/>
        <end position="460"/>
    </location>
</feature>
<dbReference type="InterPro" id="IPR052741">
    <property type="entry name" value="Mitochondrial_HTD2"/>
</dbReference>
<gene>
    <name evidence="2" type="ORF">E8E12_004221</name>
</gene>
<name>A0A9P5BZ07_9PLEO</name>
<dbReference type="PANTHER" id="PTHR28152:SF1">
    <property type="entry name" value="HYDROXYACYL-THIOESTER DEHYDRATASE TYPE 2, MITOCHONDRIAL"/>
    <property type="match status" value="1"/>
</dbReference>
<dbReference type="AlphaFoldDB" id="A0A9P5BZ07"/>
<sequence>MSLRAWCHQRIASTSAHRTVWRRRCVRHYASDTASEPEWFQKVRDELLSRRPCYHHEDLDPTHYEQLTTTLIGFAPSTLVYRAPSRPHLSLAELLTRFNVRVQSSKLLSDGTDPLHHPGEPWMRRMWAGGAVKVKPGLELGARAGSATPFRLKETVACMERIKDVRLQGAGEEAKIYVTIERRFAPRGSSGGESEGALSANNFKRVLRDNDWSDSLVKEERNLVFMKAKTGAELMSAKSGQELGETRYLKALEDPDYSYSLTPTRSLLFRYSAITYNAHLIHLDPTYARDVEGHRNILVHGPLTLTLMLQVLSKHLRILMAEAAQVPEATTSIEYRNIAPLYCDEGMRICVKKKKQTDTGHSWDVWIEGPTGGMAVKAVAHTVLQSAVALDRTSPKSVEGTTGADLPDVQTVASQAQDTLHALSQEDAGKEQLSQVIREERRQLIKQVQSGEPRSSQTATPKPYQEHTPFSRQWRSQWIGKSLRYLYGQGVSSPLCNNNMVERQSTVPPPTVPPSVQRPKPEQERSTDGYVPYSTQYRKKWVGKSLPHLYLWATSPLINTAVVARETAQRDTKPGLTKTSKLLKNAAASNIPVDSVPQPTAKLPTRRDHQRTSQTSRSPEAPPKIRSIKTDAPESTEGVFGFLNTASMQDGQDVKRLAAKQKREAGLKEKLKLKLKPKVRKIEGLGIRKADVNLRETERRRAHEKRGAGNAVLRVLQAAQGKGAASS</sequence>
<proteinExistence type="predicted"/>
<dbReference type="EMBL" id="SWKV01000054">
    <property type="protein sequence ID" value="KAF3035923.1"/>
    <property type="molecule type" value="Genomic_DNA"/>
</dbReference>